<evidence type="ECO:0000313" key="3">
    <source>
        <dbReference type="EMBL" id="SDL71814.1"/>
    </source>
</evidence>
<keyword evidence="2" id="KW-0812">Transmembrane</keyword>
<dbReference type="PIRSF" id="PIRSF018571">
    <property type="entry name" value="SpoIIGA"/>
    <property type="match status" value="1"/>
</dbReference>
<evidence type="ECO:0000256" key="1">
    <source>
        <dbReference type="PIRSR" id="PIRSR018571-1"/>
    </source>
</evidence>
<dbReference type="RefSeq" id="WP_092068191.1">
    <property type="nucleotide sequence ID" value="NZ_FNHB01000001.1"/>
</dbReference>
<dbReference type="EMBL" id="FNHB01000001">
    <property type="protein sequence ID" value="SDL71814.1"/>
    <property type="molecule type" value="Genomic_DNA"/>
</dbReference>
<dbReference type="Proteomes" id="UP000214880">
    <property type="component" value="Unassembled WGS sequence"/>
</dbReference>
<dbReference type="Pfam" id="PF03419">
    <property type="entry name" value="Peptidase_U4"/>
    <property type="match status" value="1"/>
</dbReference>
<dbReference type="GO" id="GO:0030436">
    <property type="term" value="P:asexual sporulation"/>
    <property type="evidence" value="ECO:0007669"/>
    <property type="project" value="InterPro"/>
</dbReference>
<keyword evidence="2" id="KW-0472">Membrane</keyword>
<feature type="transmembrane region" description="Helical" evidence="2">
    <location>
        <begin position="61"/>
        <end position="78"/>
    </location>
</feature>
<dbReference type="InterPro" id="IPR005081">
    <property type="entry name" value="SpoIIGA"/>
</dbReference>
<sequence>MSVYIDVLFGLNIMMNSIILILTALAAGIAYKKWRILAAACLGGGFVVSGVWPEFVFLHSAPAKLMVSVVLIMVAFGARSMRINVLLLGIFYVVSFILGGAVVGWSYFWQNSSYLQFEHARLNQIDAESLIAGTAAGVLLVGLVMRRMLSRMFRRGNFYPVMIEYRGRRAEVTSLLDTGNCLYTPVGRKPVVVVEYSKLKGILGAAVSGHLSLTAPELWLTNLDACPDNDWLSRVQIIPYQGVGTHSMLLGFRPDQVSIVTKSGLQSAKDVVLAIYTGHLSNDGTYAALLHPAVISSIANQEEVGVCASVGR</sequence>
<gene>
    <name evidence="3" type="ORF">SAMN04488502_101644</name>
</gene>
<keyword evidence="2" id="KW-1133">Transmembrane helix</keyword>
<dbReference type="NCBIfam" id="TIGR02854">
    <property type="entry name" value="spore_II_GA"/>
    <property type="match status" value="1"/>
</dbReference>
<accession>A0A1G9MCG6</accession>
<keyword evidence="4" id="KW-1185">Reference proteome</keyword>
<dbReference type="STRING" id="146817.SAMN04488502_101644"/>
<dbReference type="GO" id="GO:0006508">
    <property type="term" value="P:proteolysis"/>
    <property type="evidence" value="ECO:0007669"/>
    <property type="project" value="InterPro"/>
</dbReference>
<proteinExistence type="predicted"/>
<organism evidence="3 4">
    <name type="scientific">Dendrosporobacter quercicolus</name>
    <dbReference type="NCBI Taxonomy" id="146817"/>
    <lineage>
        <taxon>Bacteria</taxon>
        <taxon>Bacillati</taxon>
        <taxon>Bacillota</taxon>
        <taxon>Negativicutes</taxon>
        <taxon>Selenomonadales</taxon>
        <taxon>Sporomusaceae</taxon>
        <taxon>Dendrosporobacter</taxon>
    </lineage>
</organism>
<evidence type="ECO:0000313" key="4">
    <source>
        <dbReference type="Proteomes" id="UP000214880"/>
    </source>
</evidence>
<dbReference type="AlphaFoldDB" id="A0A1G9MCG6"/>
<protein>
    <submittedName>
        <fullName evidence="3">Stage II sporulation protein GA (Sporulation sigma-E factor processing peptidase)</fullName>
    </submittedName>
</protein>
<evidence type="ECO:0000256" key="2">
    <source>
        <dbReference type="SAM" id="Phobius"/>
    </source>
</evidence>
<dbReference type="GO" id="GO:0004190">
    <property type="term" value="F:aspartic-type endopeptidase activity"/>
    <property type="evidence" value="ECO:0007669"/>
    <property type="project" value="InterPro"/>
</dbReference>
<reference evidence="3 4" key="1">
    <citation type="submission" date="2016-10" db="EMBL/GenBank/DDBJ databases">
        <authorList>
            <person name="de Groot N.N."/>
        </authorList>
    </citation>
    <scope>NUCLEOTIDE SEQUENCE [LARGE SCALE GENOMIC DNA]</scope>
    <source>
        <strain evidence="3 4">DSM 1736</strain>
    </source>
</reference>
<feature type="active site" evidence="1">
    <location>
        <position position="177"/>
    </location>
</feature>
<dbReference type="OrthoDB" id="2690199at2"/>
<feature type="transmembrane region" description="Helical" evidence="2">
    <location>
        <begin position="129"/>
        <end position="145"/>
    </location>
</feature>
<name>A0A1G9MCG6_9FIRM</name>
<feature type="transmembrane region" description="Helical" evidence="2">
    <location>
        <begin position="6"/>
        <end position="29"/>
    </location>
</feature>
<feature type="transmembrane region" description="Helical" evidence="2">
    <location>
        <begin position="85"/>
        <end position="109"/>
    </location>
</feature>